<dbReference type="EMBL" id="CP003219">
    <property type="protein sequence ID" value="AEW96324.1"/>
    <property type="molecule type" value="Genomic_DNA"/>
</dbReference>
<dbReference type="STRING" id="1003195.SCATT_39530"/>
<dbReference type="PATRIC" id="fig|1003195.29.peg.3950"/>
<proteinExistence type="predicted"/>
<dbReference type="AlphaFoldDB" id="G8WUN1"/>
<keyword evidence="2" id="KW-1185">Reference proteome</keyword>
<evidence type="ECO:0000313" key="2">
    <source>
        <dbReference type="Proteomes" id="UP000007842"/>
    </source>
</evidence>
<accession>G8WUN1</accession>
<name>G8WUN1_STREN</name>
<reference evidence="2" key="1">
    <citation type="submission" date="2011-12" db="EMBL/GenBank/DDBJ databases">
        <title>Complete genome sequence of Streptomyces cattleya strain DSM 46488.</title>
        <authorList>
            <person name="Ou H.-Y."/>
            <person name="Li P."/>
            <person name="Zhao C."/>
            <person name="O'Hagan D."/>
            <person name="Deng Z."/>
        </authorList>
    </citation>
    <scope>NUCLEOTIDE SEQUENCE [LARGE SCALE GENOMIC DNA]</scope>
    <source>
        <strain evidence="2">ATCC 35852 / DSM 46488 / JCM 4925 / NBRC 14057 / NRRL 8057</strain>
    </source>
</reference>
<dbReference type="HOGENOM" id="CLU_188487_0_0_11"/>
<organism evidence="1 2">
    <name type="scientific">Streptantibioticus cattleyicolor (strain ATCC 35852 / DSM 46488 / JCM 4925 / NBRC 14057 / NRRL 8057)</name>
    <name type="common">Streptomyces cattleya</name>
    <dbReference type="NCBI Taxonomy" id="1003195"/>
    <lineage>
        <taxon>Bacteria</taxon>
        <taxon>Bacillati</taxon>
        <taxon>Actinomycetota</taxon>
        <taxon>Actinomycetes</taxon>
        <taxon>Kitasatosporales</taxon>
        <taxon>Streptomycetaceae</taxon>
        <taxon>Streptantibioticus</taxon>
    </lineage>
</organism>
<gene>
    <name evidence="1" type="ordered locus">SCATT_39530</name>
</gene>
<protein>
    <submittedName>
        <fullName evidence="1">Uncharacterized protein</fullName>
    </submittedName>
</protein>
<dbReference type="KEGG" id="scy:SCATT_39530"/>
<evidence type="ECO:0000313" key="1">
    <source>
        <dbReference type="EMBL" id="AEW96324.1"/>
    </source>
</evidence>
<sequence>MVGGLPPHVVAAVEHAASQLTELGRDAHEVGTGGRLRVVPVDAGAMVWFLPVETQRLIVIVRVVWAG</sequence>
<dbReference type="Proteomes" id="UP000007842">
    <property type="component" value="Chromosome"/>
</dbReference>